<accession>A0A8E7B3E2</accession>
<dbReference type="PANTHER" id="PTHR33295:SF8">
    <property type="entry name" value="AAA+ ATPASE DOMAIN-CONTAINING PROTEIN"/>
    <property type="match status" value="1"/>
</dbReference>
<dbReference type="EMBL" id="CP075546">
    <property type="protein sequence ID" value="QVV90356.1"/>
    <property type="molecule type" value="Genomic_DNA"/>
</dbReference>
<reference evidence="1 2" key="1">
    <citation type="submission" date="2021-05" db="EMBL/GenBank/DDBJ databases">
        <title>A novel Methanospirillum isolate from a pyrite-forming mixed culture.</title>
        <authorList>
            <person name="Bunk B."/>
            <person name="Sproer C."/>
            <person name="Spring S."/>
            <person name="Pester M."/>
        </authorList>
    </citation>
    <scope>NUCLEOTIDE SEQUENCE [LARGE SCALE GENOMIC DNA]</scope>
    <source>
        <strain evidence="1 2">J.3.6.1-F.2.7.3</strain>
    </source>
</reference>
<evidence type="ECO:0000313" key="1">
    <source>
        <dbReference type="EMBL" id="QVV90356.1"/>
    </source>
</evidence>
<gene>
    <name evidence="1" type="ORF">KHC33_07705</name>
</gene>
<name>A0A8E7B3E2_9EURY</name>
<sequence length="109" mass="12920">MFEQAVWMEYKSRGHELFWFKVEGECDFLIFDSGKMTTCIQACTELTMENQEREISGLLEAMKETQCNDGVIFTLRQYQDMVIEGIRIKIRPFWNVILADSPLIQKLKW</sequence>
<dbReference type="Proteomes" id="UP000680656">
    <property type="component" value="Chromosome"/>
</dbReference>
<dbReference type="AlphaFoldDB" id="A0A8E7B3E2"/>
<proteinExistence type="predicted"/>
<organism evidence="1 2">
    <name type="scientific">Methanospirillum purgamenti</name>
    <dbReference type="NCBI Taxonomy" id="2834276"/>
    <lineage>
        <taxon>Archaea</taxon>
        <taxon>Methanobacteriati</taxon>
        <taxon>Methanobacteriota</taxon>
        <taxon>Stenosarchaea group</taxon>
        <taxon>Methanomicrobia</taxon>
        <taxon>Methanomicrobiales</taxon>
        <taxon>Methanospirillaceae</taxon>
        <taxon>Methanospirillum</taxon>
    </lineage>
</organism>
<dbReference type="PANTHER" id="PTHR33295">
    <property type="entry name" value="ATPASE"/>
    <property type="match status" value="1"/>
</dbReference>
<evidence type="ECO:0000313" key="2">
    <source>
        <dbReference type="Proteomes" id="UP000680656"/>
    </source>
</evidence>
<protein>
    <recommendedName>
        <fullName evidence="3">ATP-binding protein</fullName>
    </recommendedName>
</protein>
<keyword evidence="2" id="KW-1185">Reference proteome</keyword>
<dbReference type="KEGG" id="mrtj:KHC33_07705"/>
<evidence type="ECO:0008006" key="3">
    <source>
        <dbReference type="Google" id="ProtNLM"/>
    </source>
</evidence>